<feature type="domain" description="Glycoside hydrolase family 9" evidence="9">
    <location>
        <begin position="6"/>
        <end position="131"/>
    </location>
</feature>
<dbReference type="Pfam" id="PF00759">
    <property type="entry name" value="Glyco_hydro_9"/>
    <property type="match status" value="1"/>
</dbReference>
<reference evidence="11" key="2">
    <citation type="journal article" date="2017" name="Nat. Plants">
        <title>The Aegilops tauschii genome reveals multiple impacts of transposons.</title>
        <authorList>
            <person name="Zhao G."/>
            <person name="Zou C."/>
            <person name="Li K."/>
            <person name="Wang K."/>
            <person name="Li T."/>
            <person name="Gao L."/>
            <person name="Zhang X."/>
            <person name="Wang H."/>
            <person name="Yang Z."/>
            <person name="Liu X."/>
            <person name="Jiang W."/>
            <person name="Mao L."/>
            <person name="Kong X."/>
            <person name="Jiao Y."/>
            <person name="Jia J."/>
        </authorList>
    </citation>
    <scope>NUCLEOTIDE SEQUENCE [LARGE SCALE GENOMIC DNA]</scope>
    <source>
        <strain evidence="11">cv. AL8/78</strain>
    </source>
</reference>
<dbReference type="Gene3D" id="1.50.10.10">
    <property type="match status" value="1"/>
</dbReference>
<evidence type="ECO:0000313" key="11">
    <source>
        <dbReference type="Proteomes" id="UP000015105"/>
    </source>
</evidence>
<protein>
    <recommendedName>
        <fullName evidence="3">cellulase</fullName>
        <ecNumber evidence="3">3.2.1.4</ecNumber>
    </recommendedName>
</protein>
<evidence type="ECO:0000256" key="6">
    <source>
        <dbReference type="ARBA" id="ARBA00023277"/>
    </source>
</evidence>
<reference evidence="10" key="5">
    <citation type="journal article" date="2021" name="G3 (Bethesda)">
        <title>Aegilops tauschii genome assembly Aet v5.0 features greater sequence contiguity and improved annotation.</title>
        <authorList>
            <person name="Wang L."/>
            <person name="Zhu T."/>
            <person name="Rodriguez J.C."/>
            <person name="Deal K.R."/>
            <person name="Dubcovsky J."/>
            <person name="McGuire P.E."/>
            <person name="Lux T."/>
            <person name="Spannagl M."/>
            <person name="Mayer K.F.X."/>
            <person name="Baldrich P."/>
            <person name="Meyers B.C."/>
            <person name="Huo N."/>
            <person name="Gu Y.Q."/>
            <person name="Zhou H."/>
            <person name="Devos K.M."/>
            <person name="Bennetzen J.L."/>
            <person name="Unver T."/>
            <person name="Budak H."/>
            <person name="Gulick P.J."/>
            <person name="Galiba G."/>
            <person name="Kalapos B."/>
            <person name="Nelson D.R."/>
            <person name="Li P."/>
            <person name="You F.M."/>
            <person name="Luo M.C."/>
            <person name="Dvorak J."/>
        </authorList>
    </citation>
    <scope>NUCLEOTIDE SEQUENCE [LARGE SCALE GENOMIC DNA]</scope>
    <source>
        <strain evidence="10">cv. AL8/78</strain>
    </source>
</reference>
<comment type="catalytic activity">
    <reaction evidence="1">
        <text>Endohydrolysis of (1-&gt;4)-beta-D-glucosidic linkages in cellulose, lichenin and cereal beta-D-glucans.</text>
        <dbReference type="EC" id="3.2.1.4"/>
    </reaction>
</comment>
<accession>A0A453CB05</accession>
<organism evidence="10 11">
    <name type="scientific">Aegilops tauschii subsp. strangulata</name>
    <name type="common">Goatgrass</name>
    <dbReference type="NCBI Taxonomy" id="200361"/>
    <lineage>
        <taxon>Eukaryota</taxon>
        <taxon>Viridiplantae</taxon>
        <taxon>Streptophyta</taxon>
        <taxon>Embryophyta</taxon>
        <taxon>Tracheophyta</taxon>
        <taxon>Spermatophyta</taxon>
        <taxon>Magnoliopsida</taxon>
        <taxon>Liliopsida</taxon>
        <taxon>Poales</taxon>
        <taxon>Poaceae</taxon>
        <taxon>BOP clade</taxon>
        <taxon>Pooideae</taxon>
        <taxon>Triticodae</taxon>
        <taxon>Triticeae</taxon>
        <taxon>Triticinae</taxon>
        <taxon>Aegilops</taxon>
    </lineage>
</organism>
<dbReference type="GO" id="GO:0030245">
    <property type="term" value="P:cellulose catabolic process"/>
    <property type="evidence" value="ECO:0007669"/>
    <property type="project" value="UniProtKB-KW"/>
</dbReference>
<dbReference type="InterPro" id="IPR001701">
    <property type="entry name" value="Glyco_hydro_9"/>
</dbReference>
<keyword evidence="6" id="KW-0119">Carbohydrate metabolism</keyword>
<dbReference type="InterPro" id="IPR012341">
    <property type="entry name" value="6hp_glycosidase-like_sf"/>
</dbReference>
<dbReference type="EC" id="3.2.1.4" evidence="3"/>
<sequence>MFVVTAGKLPKNNGIPWRGNSGMKDGADLPDVKGGLVGGYYDAGDNIKFHFPMAFSMTLLSWSVVEYADRYKAIGEYDHVRELIKWGTDYLLLTFNSSASTINKLYSQVGTAKINGSTPDDHFCWNRPEDMA</sequence>
<dbReference type="Proteomes" id="UP000015105">
    <property type="component" value="Chromosome 2D"/>
</dbReference>
<reference evidence="10" key="4">
    <citation type="submission" date="2019-03" db="UniProtKB">
        <authorList>
            <consortium name="EnsemblPlants"/>
        </authorList>
    </citation>
    <scope>IDENTIFICATION</scope>
</reference>
<keyword evidence="8" id="KW-0624">Polysaccharide degradation</keyword>
<evidence type="ECO:0000256" key="8">
    <source>
        <dbReference type="ARBA" id="ARBA00023326"/>
    </source>
</evidence>
<keyword evidence="4" id="KW-0378">Hydrolase</keyword>
<dbReference type="InterPro" id="IPR008928">
    <property type="entry name" value="6-hairpin_glycosidase_sf"/>
</dbReference>
<proteinExistence type="inferred from homology"/>
<dbReference type="PANTHER" id="PTHR22298">
    <property type="entry name" value="ENDO-1,4-BETA-GLUCANASE"/>
    <property type="match status" value="1"/>
</dbReference>
<evidence type="ECO:0000256" key="3">
    <source>
        <dbReference type="ARBA" id="ARBA00012601"/>
    </source>
</evidence>
<reference evidence="10" key="3">
    <citation type="journal article" date="2017" name="Nature">
        <title>Genome sequence of the progenitor of the wheat D genome Aegilops tauschii.</title>
        <authorList>
            <person name="Luo M.C."/>
            <person name="Gu Y.Q."/>
            <person name="Puiu D."/>
            <person name="Wang H."/>
            <person name="Twardziok S.O."/>
            <person name="Deal K.R."/>
            <person name="Huo N."/>
            <person name="Zhu T."/>
            <person name="Wang L."/>
            <person name="Wang Y."/>
            <person name="McGuire P.E."/>
            <person name="Liu S."/>
            <person name="Long H."/>
            <person name="Ramasamy R.K."/>
            <person name="Rodriguez J.C."/>
            <person name="Van S.L."/>
            <person name="Yuan L."/>
            <person name="Wang Z."/>
            <person name="Xia Z."/>
            <person name="Xiao L."/>
            <person name="Anderson O.D."/>
            <person name="Ouyang S."/>
            <person name="Liang Y."/>
            <person name="Zimin A.V."/>
            <person name="Pertea G."/>
            <person name="Qi P."/>
            <person name="Bennetzen J.L."/>
            <person name="Dai X."/>
            <person name="Dawson M.W."/>
            <person name="Muller H.G."/>
            <person name="Kugler K."/>
            <person name="Rivarola-Duarte L."/>
            <person name="Spannagl M."/>
            <person name="Mayer K.F.X."/>
            <person name="Lu F.H."/>
            <person name="Bevan M.W."/>
            <person name="Leroy P."/>
            <person name="Li P."/>
            <person name="You F.M."/>
            <person name="Sun Q."/>
            <person name="Liu Z."/>
            <person name="Lyons E."/>
            <person name="Wicker T."/>
            <person name="Salzberg S.L."/>
            <person name="Devos K.M."/>
            <person name="Dvorak J."/>
        </authorList>
    </citation>
    <scope>NUCLEOTIDE SEQUENCE [LARGE SCALE GENOMIC DNA]</scope>
    <source>
        <strain evidence="10">cv. AL8/78</strain>
    </source>
</reference>
<evidence type="ECO:0000256" key="5">
    <source>
        <dbReference type="ARBA" id="ARBA00023001"/>
    </source>
</evidence>
<evidence type="ECO:0000259" key="9">
    <source>
        <dbReference type="Pfam" id="PF00759"/>
    </source>
</evidence>
<keyword evidence="7" id="KW-0326">Glycosidase</keyword>
<dbReference type="SUPFAM" id="SSF48208">
    <property type="entry name" value="Six-hairpin glycosidases"/>
    <property type="match status" value="1"/>
</dbReference>
<keyword evidence="11" id="KW-1185">Reference proteome</keyword>
<dbReference type="Gramene" id="AET2Gv20792900.4">
    <property type="protein sequence ID" value="AET2Gv20792900.4"/>
    <property type="gene ID" value="AET2Gv20792900"/>
</dbReference>
<evidence type="ECO:0000256" key="2">
    <source>
        <dbReference type="ARBA" id="ARBA00007072"/>
    </source>
</evidence>
<evidence type="ECO:0000313" key="10">
    <source>
        <dbReference type="EnsemblPlants" id="AET2Gv20792900.4"/>
    </source>
</evidence>
<evidence type="ECO:0000256" key="1">
    <source>
        <dbReference type="ARBA" id="ARBA00000966"/>
    </source>
</evidence>
<reference evidence="11" key="1">
    <citation type="journal article" date="2014" name="Science">
        <title>Ancient hybridizations among the ancestral genomes of bread wheat.</title>
        <authorList>
            <consortium name="International Wheat Genome Sequencing Consortium,"/>
            <person name="Marcussen T."/>
            <person name="Sandve S.R."/>
            <person name="Heier L."/>
            <person name="Spannagl M."/>
            <person name="Pfeifer M."/>
            <person name="Jakobsen K.S."/>
            <person name="Wulff B.B."/>
            <person name="Steuernagel B."/>
            <person name="Mayer K.F."/>
            <person name="Olsen O.A."/>
        </authorList>
    </citation>
    <scope>NUCLEOTIDE SEQUENCE [LARGE SCALE GENOMIC DNA]</scope>
    <source>
        <strain evidence="11">cv. AL8/78</strain>
    </source>
</reference>
<dbReference type="AlphaFoldDB" id="A0A453CB05"/>
<dbReference type="GO" id="GO:0008810">
    <property type="term" value="F:cellulase activity"/>
    <property type="evidence" value="ECO:0007669"/>
    <property type="project" value="UniProtKB-EC"/>
</dbReference>
<evidence type="ECO:0000256" key="4">
    <source>
        <dbReference type="ARBA" id="ARBA00022801"/>
    </source>
</evidence>
<dbReference type="EnsemblPlants" id="AET2Gv20792900.4">
    <property type="protein sequence ID" value="AET2Gv20792900.4"/>
    <property type="gene ID" value="AET2Gv20792900"/>
</dbReference>
<name>A0A453CB05_AEGTS</name>
<comment type="similarity">
    <text evidence="2">Belongs to the glycosyl hydrolase 9 (cellulase E) family.</text>
</comment>
<keyword evidence="5" id="KW-0136">Cellulose degradation</keyword>
<evidence type="ECO:0000256" key="7">
    <source>
        <dbReference type="ARBA" id="ARBA00023295"/>
    </source>
</evidence>